<dbReference type="GO" id="GO:0051539">
    <property type="term" value="F:4 iron, 4 sulfur cluster binding"/>
    <property type="evidence" value="ECO:0007669"/>
    <property type="project" value="UniProtKB-KW"/>
</dbReference>
<dbReference type="GO" id="GO:0005886">
    <property type="term" value="C:plasma membrane"/>
    <property type="evidence" value="ECO:0007669"/>
    <property type="project" value="UniProtKB-SubCell"/>
</dbReference>
<evidence type="ECO:0000256" key="5">
    <source>
        <dbReference type="ARBA" id="ARBA00022729"/>
    </source>
</evidence>
<keyword evidence="8" id="KW-0472">Membrane</keyword>
<dbReference type="AlphaFoldDB" id="A0A2P5P9X1"/>
<dbReference type="OrthoDB" id="9784571at2"/>
<dbReference type="Pfam" id="PF13486">
    <property type="entry name" value="Dehalogenase"/>
    <property type="match status" value="1"/>
</dbReference>
<dbReference type="InterPro" id="IPR017896">
    <property type="entry name" value="4Fe4S_Fe-S-bd"/>
</dbReference>
<proteinExistence type="predicted"/>
<dbReference type="InterPro" id="IPR028894">
    <property type="entry name" value="RDH_dom"/>
</dbReference>
<dbReference type="SUPFAM" id="SSF54862">
    <property type="entry name" value="4Fe-4S ferredoxins"/>
    <property type="match status" value="1"/>
</dbReference>
<dbReference type="PROSITE" id="PS51379">
    <property type="entry name" value="4FE4S_FER_2"/>
    <property type="match status" value="1"/>
</dbReference>
<dbReference type="PROSITE" id="PS51318">
    <property type="entry name" value="TAT"/>
    <property type="match status" value="1"/>
</dbReference>
<dbReference type="NCBIfam" id="TIGR02486">
    <property type="entry name" value="RDH"/>
    <property type="match status" value="1"/>
</dbReference>
<comment type="subcellular location">
    <subcellularLocation>
        <location evidence="1">Cell membrane</location>
    </subcellularLocation>
</comment>
<protein>
    <submittedName>
        <fullName evidence="10">Reductive dehalogenase</fullName>
    </submittedName>
</protein>
<name>A0A2P5P9X1_9CHLR</name>
<accession>A0A2P5P9X1</accession>
<dbReference type="InterPro" id="IPR017900">
    <property type="entry name" value="4Fe4S_Fe_S_CS"/>
</dbReference>
<keyword evidence="5" id="KW-0732">Signal</keyword>
<dbReference type="EMBL" id="JQAN02000002">
    <property type="protein sequence ID" value="PPD59092.1"/>
    <property type="molecule type" value="Genomic_DNA"/>
</dbReference>
<dbReference type="Proteomes" id="UP000235653">
    <property type="component" value="Unassembled WGS sequence"/>
</dbReference>
<evidence type="ECO:0000256" key="6">
    <source>
        <dbReference type="ARBA" id="ARBA00023004"/>
    </source>
</evidence>
<keyword evidence="4" id="KW-0479">Metal-binding</keyword>
<evidence type="ECO:0000256" key="8">
    <source>
        <dbReference type="ARBA" id="ARBA00023136"/>
    </source>
</evidence>
<evidence type="ECO:0000256" key="1">
    <source>
        <dbReference type="ARBA" id="ARBA00004236"/>
    </source>
</evidence>
<reference evidence="10 11" key="1">
    <citation type="journal article" date="2017" name="ISME J.">
        <title>Grape pomace compost harbors organohalide-respiring Dehalogenimonas species with novel reductive dehalogenase genes.</title>
        <authorList>
            <person name="Yang Y."/>
            <person name="Higgins S.A."/>
            <person name="Yan J."/>
            <person name="Simsir B."/>
            <person name="Chourey K."/>
            <person name="Iyer R."/>
            <person name="Hettich R.L."/>
            <person name="Baldwin B."/>
            <person name="Ogles D.M."/>
            <person name="Loffler F.E."/>
        </authorList>
    </citation>
    <scope>NUCLEOTIDE SEQUENCE [LARGE SCALE GENOMIC DNA]</scope>
    <source>
        <strain evidence="10 11">GP</strain>
    </source>
</reference>
<comment type="caution">
    <text evidence="10">The sequence shown here is derived from an EMBL/GenBank/DDBJ whole genome shotgun (WGS) entry which is preliminary data.</text>
</comment>
<keyword evidence="6" id="KW-0408">Iron</keyword>
<evidence type="ECO:0000256" key="9">
    <source>
        <dbReference type="ARBA" id="ARBA00029374"/>
    </source>
</evidence>
<evidence type="ECO:0000256" key="3">
    <source>
        <dbReference type="ARBA" id="ARBA00022485"/>
    </source>
</evidence>
<evidence type="ECO:0000313" key="10">
    <source>
        <dbReference type="EMBL" id="PPD59092.1"/>
    </source>
</evidence>
<sequence length="495" mass="55000">MSLFHSTVSRRDFMKAIGLVGAGIGSASLAAPIFHDVDELISSQKSIQRRPWYVKERDLYNPTVEVDWEMTPNRYDPRFSGQAAYVRAMYYGKDRVLTCQAKGAAENAKRMAAGQSGFTVRDQALTLVRKDVERSWTGAKGVTIAKTPQERGEPKWTGTPEEASRMLNAAMRFFGGALFGYGELDQRMRTKVVNSHSRGNVWQNTEMYIDKSNWTDAMTNPIVYEDVDLGYSTPTKLVIPLKNMYWICADFPGGKHQYQAAPSLLANGRGPHDNLRVLFYPSFSYFMRYLGYQTLGTMQDGWDAVPDNSTAILGGIAEENRQGVLSLTPEMALAHSSWTLLTDLPVAPTKPIDAGIFRFCQRCGKCAETCPAGTIPMGDPSWEAPPVDGKENIMHHLGRKSYFGNGALCWTYIYEAGHGCKQCIGNCSFMVGSGAMVHELVKGAAAATGLFNGFFYSMSKSFDYGLYNPEDWWDQSLPIMGFDSTIVSYDGGYRK</sequence>
<keyword evidence="11" id="KW-1185">Reference proteome</keyword>
<dbReference type="InterPro" id="IPR012832">
    <property type="entry name" value="RDH"/>
</dbReference>
<dbReference type="InterPro" id="IPR006311">
    <property type="entry name" value="TAT_signal"/>
</dbReference>
<keyword evidence="2" id="KW-1003">Cell membrane</keyword>
<dbReference type="InterPro" id="IPR019546">
    <property type="entry name" value="TAT_signal_bac_arc"/>
</dbReference>
<dbReference type="RefSeq" id="WP_102331874.1">
    <property type="nucleotide sequence ID" value="NZ_CP058566.2"/>
</dbReference>
<evidence type="ECO:0000256" key="4">
    <source>
        <dbReference type="ARBA" id="ARBA00022723"/>
    </source>
</evidence>
<comment type="cofactor">
    <cofactor evidence="9">
        <name>corrinoid</name>
        <dbReference type="ChEBI" id="CHEBI:33913"/>
    </cofactor>
</comment>
<dbReference type="NCBIfam" id="TIGR01409">
    <property type="entry name" value="TAT_signal_seq"/>
    <property type="match status" value="1"/>
</dbReference>
<evidence type="ECO:0000256" key="7">
    <source>
        <dbReference type="ARBA" id="ARBA00023014"/>
    </source>
</evidence>
<dbReference type="PROSITE" id="PS00198">
    <property type="entry name" value="4FE4S_FER_1"/>
    <property type="match status" value="1"/>
</dbReference>
<gene>
    <name evidence="10" type="ORF">JP09_000720</name>
</gene>
<keyword evidence="3" id="KW-0004">4Fe-4S</keyword>
<evidence type="ECO:0000256" key="2">
    <source>
        <dbReference type="ARBA" id="ARBA00022475"/>
    </source>
</evidence>
<organism evidence="10 11">
    <name type="scientific">Dehalogenimonas etheniformans</name>
    <dbReference type="NCBI Taxonomy" id="1536648"/>
    <lineage>
        <taxon>Bacteria</taxon>
        <taxon>Bacillati</taxon>
        <taxon>Chloroflexota</taxon>
        <taxon>Dehalococcoidia</taxon>
        <taxon>Dehalococcoidales</taxon>
        <taxon>Dehalococcoidaceae</taxon>
        <taxon>Dehalogenimonas</taxon>
    </lineage>
</organism>
<keyword evidence="7" id="KW-0411">Iron-sulfur</keyword>
<evidence type="ECO:0000313" key="11">
    <source>
        <dbReference type="Proteomes" id="UP000235653"/>
    </source>
</evidence>
<dbReference type="GO" id="GO:0046872">
    <property type="term" value="F:metal ion binding"/>
    <property type="evidence" value="ECO:0007669"/>
    <property type="project" value="UniProtKB-KW"/>
</dbReference>